<evidence type="ECO:0008006" key="3">
    <source>
        <dbReference type="Google" id="ProtNLM"/>
    </source>
</evidence>
<dbReference type="Proteomes" id="UP000249061">
    <property type="component" value="Unassembled WGS sequence"/>
</dbReference>
<evidence type="ECO:0000313" key="2">
    <source>
        <dbReference type="Proteomes" id="UP000249061"/>
    </source>
</evidence>
<dbReference type="AlphaFoldDB" id="A0A2W5TMH0"/>
<proteinExistence type="predicted"/>
<comment type="caution">
    <text evidence="1">The sequence shown here is derived from an EMBL/GenBank/DDBJ whole genome shotgun (WGS) entry which is preliminary data.</text>
</comment>
<reference evidence="1 2" key="1">
    <citation type="submission" date="2017-08" db="EMBL/GenBank/DDBJ databases">
        <title>Infants hospitalized years apart are colonized by the same room-sourced microbial strains.</title>
        <authorList>
            <person name="Brooks B."/>
            <person name="Olm M.R."/>
            <person name="Firek B.A."/>
            <person name="Baker R."/>
            <person name="Thomas B.C."/>
            <person name="Morowitz M.J."/>
            <person name="Banfield J.F."/>
        </authorList>
    </citation>
    <scope>NUCLEOTIDE SEQUENCE [LARGE SCALE GENOMIC DNA]</scope>
    <source>
        <strain evidence="1">S2_003_000_R2_14</strain>
    </source>
</reference>
<gene>
    <name evidence="1" type="ORF">DI536_10745</name>
</gene>
<sequence length="385" mass="39043">MRALLVAVPLLFVVTACPPECPPGADCACLTNCGGDAGTIIDGGVDAGLQVVDAGTGWERYCALHRRAYCTALERCGRFASEQVCEASLTQFDCGQTPPGIGDGRVRFDQAAAAACLTQFETIACGALDFVQCPGVLTGLGQADAQCFGNDDECATGLYCDASMTCPGKCKASAVLNATPAPGQPCAAGTYVYDGKCAAFVAVGSSCAPAGTDPNDRECVSSAFCEETGKICTAKKNAGETCTSYFECSGVLQCNGGRCGQLTSLNQACDDTSLCKSDLRCGDAGVCLSRGGAGAPCAIETDECTLQFFCDNGSCAPYRAVGEPCTLTGGECGIANGQYCTATFTSDGGVCAKVKAPGEPCSDSFECMTGLCAGGQCVGCIDSTP</sequence>
<accession>A0A2W5TMH0</accession>
<evidence type="ECO:0000313" key="1">
    <source>
        <dbReference type="EMBL" id="PZR14523.1"/>
    </source>
</evidence>
<dbReference type="EMBL" id="QFQP01000007">
    <property type="protein sequence ID" value="PZR14523.1"/>
    <property type="molecule type" value="Genomic_DNA"/>
</dbReference>
<dbReference type="PROSITE" id="PS51257">
    <property type="entry name" value="PROKAR_LIPOPROTEIN"/>
    <property type="match status" value="1"/>
</dbReference>
<name>A0A2W5TMH0_9BACT</name>
<organism evidence="1 2">
    <name type="scientific">Archangium gephyra</name>
    <dbReference type="NCBI Taxonomy" id="48"/>
    <lineage>
        <taxon>Bacteria</taxon>
        <taxon>Pseudomonadati</taxon>
        <taxon>Myxococcota</taxon>
        <taxon>Myxococcia</taxon>
        <taxon>Myxococcales</taxon>
        <taxon>Cystobacterineae</taxon>
        <taxon>Archangiaceae</taxon>
        <taxon>Archangium</taxon>
    </lineage>
</organism>
<protein>
    <recommendedName>
        <fullName evidence="3">Dickkopf N-terminal cysteine-rich domain-containing protein</fullName>
    </recommendedName>
</protein>